<keyword evidence="3" id="KW-1185">Reference proteome</keyword>
<evidence type="ECO:0000256" key="1">
    <source>
        <dbReference type="SAM" id="MobiDB-lite"/>
    </source>
</evidence>
<sequence>MNRTSYMEGEPDSSLAGASAISGAKPAVEGLGGALLEGNTMGASVGVAELDGMLGDVSGVAAAAGPSEKAGPPTGGSVGAVAGVAVGVMETGDGGEAGEETGGDPLGDGAAEVGGGTAGVVAEGGVAGEILGDNAGDLEGAEVGAGGEEVTEGGVAGEVSGDNAGDLEGGEEVIGDVAGAFAWDVGGEAVALAGGELTGDFPGETVDEEGGCVVGLGGEVVGVGAGALSACTMRVLETHNTTKESTTTSLWCNSILVWV</sequence>
<reference evidence="2" key="2">
    <citation type="journal article" date="2023" name="Plants (Basel)">
        <title>Annotation of the Turnera subulata (Passifloraceae) Draft Genome Reveals the S-Locus Evolved after the Divergence of Turneroideae from Passifloroideae in a Stepwise Manner.</title>
        <authorList>
            <person name="Henning P.M."/>
            <person name="Roalson E.H."/>
            <person name="Mir W."/>
            <person name="McCubbin A.G."/>
            <person name="Shore J.S."/>
        </authorList>
    </citation>
    <scope>NUCLEOTIDE SEQUENCE</scope>
    <source>
        <strain evidence="2">F60SS</strain>
    </source>
</reference>
<accession>A0A9Q0FR14</accession>
<dbReference type="Proteomes" id="UP001141552">
    <property type="component" value="Unassembled WGS sequence"/>
</dbReference>
<name>A0A9Q0FR14_9ROSI</name>
<evidence type="ECO:0000313" key="3">
    <source>
        <dbReference type="Proteomes" id="UP001141552"/>
    </source>
</evidence>
<gene>
    <name evidence="2" type="ORF">Tsubulata_026263</name>
</gene>
<organism evidence="2 3">
    <name type="scientific">Turnera subulata</name>
    <dbReference type="NCBI Taxonomy" id="218843"/>
    <lineage>
        <taxon>Eukaryota</taxon>
        <taxon>Viridiplantae</taxon>
        <taxon>Streptophyta</taxon>
        <taxon>Embryophyta</taxon>
        <taxon>Tracheophyta</taxon>
        <taxon>Spermatophyta</taxon>
        <taxon>Magnoliopsida</taxon>
        <taxon>eudicotyledons</taxon>
        <taxon>Gunneridae</taxon>
        <taxon>Pentapetalae</taxon>
        <taxon>rosids</taxon>
        <taxon>fabids</taxon>
        <taxon>Malpighiales</taxon>
        <taxon>Passifloraceae</taxon>
        <taxon>Turnera</taxon>
    </lineage>
</organism>
<evidence type="ECO:0000313" key="2">
    <source>
        <dbReference type="EMBL" id="KAJ4835100.1"/>
    </source>
</evidence>
<dbReference type="OrthoDB" id="1750977at2759"/>
<reference evidence="2" key="1">
    <citation type="submission" date="2022-02" db="EMBL/GenBank/DDBJ databases">
        <authorList>
            <person name="Henning P.M."/>
            <person name="McCubbin A.G."/>
            <person name="Shore J.S."/>
        </authorList>
    </citation>
    <scope>NUCLEOTIDE SEQUENCE</scope>
    <source>
        <strain evidence="2">F60SS</strain>
        <tissue evidence="2">Leaves</tissue>
    </source>
</reference>
<feature type="region of interest" description="Disordered" evidence="1">
    <location>
        <begin position="90"/>
        <end position="117"/>
    </location>
</feature>
<dbReference type="AlphaFoldDB" id="A0A9Q0FR14"/>
<protein>
    <submittedName>
        <fullName evidence="2">Uncharacterized protein</fullName>
    </submittedName>
</protein>
<dbReference type="EMBL" id="JAKUCV010004521">
    <property type="protein sequence ID" value="KAJ4835100.1"/>
    <property type="molecule type" value="Genomic_DNA"/>
</dbReference>
<comment type="caution">
    <text evidence="2">The sequence shown here is derived from an EMBL/GenBank/DDBJ whole genome shotgun (WGS) entry which is preliminary data.</text>
</comment>
<proteinExistence type="predicted"/>